<dbReference type="Pfam" id="PF05711">
    <property type="entry name" value="TylF"/>
    <property type="match status" value="1"/>
</dbReference>
<name>A0A8J4AD09_9ACTN</name>
<comment type="caution">
    <text evidence="2">The sequence shown here is derived from an EMBL/GenBank/DDBJ whole genome shotgun (WGS) entry which is preliminary data.</text>
</comment>
<dbReference type="Gene3D" id="3.40.50.150">
    <property type="entry name" value="Vaccinia Virus protein VP39"/>
    <property type="match status" value="1"/>
</dbReference>
<reference evidence="3" key="1">
    <citation type="journal article" date="2021" name="Int. J. Syst. Evol. Microbiol.">
        <title>Actinocatenispora comari sp. nov., an endophytic actinomycete isolated from aerial parts of Comarum salesowianum.</title>
        <authorList>
            <person name="Oyunbileg N."/>
            <person name="Iizaka Y."/>
            <person name="Hamada M."/>
            <person name="Davaapurev B.O."/>
            <person name="Fukumoto A."/>
            <person name="Tsetseg B."/>
            <person name="Kato F."/>
            <person name="Tamura T."/>
            <person name="Batkhuu J."/>
            <person name="Anzai Y."/>
        </authorList>
    </citation>
    <scope>NUCLEOTIDE SEQUENCE [LARGE SCALE GENOMIC DNA]</scope>
    <source>
        <strain evidence="3">NUM-2625</strain>
    </source>
</reference>
<dbReference type="PANTHER" id="PTHR40036">
    <property type="entry name" value="MACROCIN O-METHYLTRANSFERASE"/>
    <property type="match status" value="1"/>
</dbReference>
<evidence type="ECO:0000256" key="1">
    <source>
        <dbReference type="SAM" id="MobiDB-lite"/>
    </source>
</evidence>
<gene>
    <name evidence="2" type="ORF">NUM_34880</name>
</gene>
<dbReference type="PANTHER" id="PTHR40036:SF1">
    <property type="entry name" value="MACROCIN O-METHYLTRANSFERASE"/>
    <property type="match status" value="1"/>
</dbReference>
<keyword evidence="3" id="KW-1185">Reference proteome</keyword>
<dbReference type="Proteomes" id="UP000614996">
    <property type="component" value="Unassembled WGS sequence"/>
</dbReference>
<dbReference type="AlphaFoldDB" id="A0A8J4AD09"/>
<sequence length="270" mass="29755">MINGLLERTTGYRLVNSGRSAKAARSKRDDATARPAASKPKPRGSGLPADFDDEAVAIIKKVSDRTMTGPEKLYGLISAVRYVHRYDVPGAIVECGVWRGGSMQAVARTLDGYGDYSRDLFLFDTFEGMPPPTEEDVRVRDGRSAEQLLAGASETSKVKAIASLDDVQAGFADVPYPKEKVHYVQGMVEDTIPEQAPDEISILRLDTDWYASTKHEFEHLYHRLSSGGVLIIDDYGWWDGSRRATEEFLDKSSARLLLTRAGSGRIAVKP</sequence>
<dbReference type="EMBL" id="BOPO01000056">
    <property type="protein sequence ID" value="GIL28234.1"/>
    <property type="molecule type" value="Genomic_DNA"/>
</dbReference>
<evidence type="ECO:0000313" key="2">
    <source>
        <dbReference type="EMBL" id="GIL28234.1"/>
    </source>
</evidence>
<evidence type="ECO:0000313" key="3">
    <source>
        <dbReference type="Proteomes" id="UP000614996"/>
    </source>
</evidence>
<proteinExistence type="predicted"/>
<protein>
    <recommendedName>
        <fullName evidence="4">Macrocin O-methyltransferase</fullName>
    </recommendedName>
</protein>
<organism evidence="2 3">
    <name type="scientific">Actinocatenispora comari</name>
    <dbReference type="NCBI Taxonomy" id="2807577"/>
    <lineage>
        <taxon>Bacteria</taxon>
        <taxon>Bacillati</taxon>
        <taxon>Actinomycetota</taxon>
        <taxon>Actinomycetes</taxon>
        <taxon>Micromonosporales</taxon>
        <taxon>Micromonosporaceae</taxon>
        <taxon>Actinocatenispora</taxon>
    </lineage>
</organism>
<feature type="region of interest" description="Disordered" evidence="1">
    <location>
        <begin position="17"/>
        <end position="49"/>
    </location>
</feature>
<dbReference type="InterPro" id="IPR029063">
    <property type="entry name" value="SAM-dependent_MTases_sf"/>
</dbReference>
<accession>A0A8J4AD09</accession>
<dbReference type="SUPFAM" id="SSF53335">
    <property type="entry name" value="S-adenosyl-L-methionine-dependent methyltransferases"/>
    <property type="match status" value="1"/>
</dbReference>
<dbReference type="InterPro" id="IPR008884">
    <property type="entry name" value="TylF_MeTrfase"/>
</dbReference>
<evidence type="ECO:0008006" key="4">
    <source>
        <dbReference type="Google" id="ProtNLM"/>
    </source>
</evidence>